<dbReference type="GO" id="GO:0006811">
    <property type="term" value="P:monoatomic ion transport"/>
    <property type="evidence" value="ECO:0007669"/>
    <property type="project" value="UniProtKB-KW"/>
</dbReference>
<dbReference type="GO" id="GO:0015297">
    <property type="term" value="F:antiporter activity"/>
    <property type="evidence" value="ECO:0007669"/>
    <property type="project" value="UniProtKB-KW"/>
</dbReference>
<keyword evidence="3" id="KW-0050">Antiport</keyword>
<feature type="transmembrane region" description="Helical" evidence="10">
    <location>
        <begin position="390"/>
        <end position="407"/>
    </location>
</feature>
<feature type="transmembrane region" description="Helical" evidence="10">
    <location>
        <begin position="128"/>
        <end position="145"/>
    </location>
</feature>
<dbReference type="GO" id="GO:0042910">
    <property type="term" value="F:xenobiotic transmembrane transporter activity"/>
    <property type="evidence" value="ECO:0007669"/>
    <property type="project" value="InterPro"/>
</dbReference>
<feature type="transmembrane region" description="Helical" evidence="10">
    <location>
        <begin position="157"/>
        <end position="181"/>
    </location>
</feature>
<dbReference type="AlphaFoldDB" id="A0A1X6Z291"/>
<evidence type="ECO:0000256" key="10">
    <source>
        <dbReference type="SAM" id="Phobius"/>
    </source>
</evidence>
<feature type="transmembrane region" description="Helical" evidence="10">
    <location>
        <begin position="48"/>
        <end position="71"/>
    </location>
</feature>
<accession>A0A1X6Z291</accession>
<organism evidence="11 12">
    <name type="scientific">Pseudooceanicola marinus</name>
    <dbReference type="NCBI Taxonomy" id="396013"/>
    <lineage>
        <taxon>Bacteria</taxon>
        <taxon>Pseudomonadati</taxon>
        <taxon>Pseudomonadota</taxon>
        <taxon>Alphaproteobacteria</taxon>
        <taxon>Rhodobacterales</taxon>
        <taxon>Paracoccaceae</taxon>
        <taxon>Pseudooceanicola</taxon>
    </lineage>
</organism>
<keyword evidence="4" id="KW-1003">Cell membrane</keyword>
<evidence type="ECO:0000256" key="8">
    <source>
        <dbReference type="ARBA" id="ARBA00023136"/>
    </source>
</evidence>
<evidence type="ECO:0000256" key="3">
    <source>
        <dbReference type="ARBA" id="ARBA00022449"/>
    </source>
</evidence>
<keyword evidence="6 10" id="KW-1133">Transmembrane helix</keyword>
<evidence type="ECO:0000256" key="7">
    <source>
        <dbReference type="ARBA" id="ARBA00023065"/>
    </source>
</evidence>
<dbReference type="InterPro" id="IPR048279">
    <property type="entry name" value="MdtK-like"/>
</dbReference>
<feature type="transmembrane region" description="Helical" evidence="10">
    <location>
        <begin position="91"/>
        <end position="116"/>
    </location>
</feature>
<evidence type="ECO:0000256" key="4">
    <source>
        <dbReference type="ARBA" id="ARBA00022475"/>
    </source>
</evidence>
<feature type="transmembrane region" description="Helical" evidence="10">
    <location>
        <begin position="314"/>
        <end position="338"/>
    </location>
</feature>
<feature type="transmembrane region" description="Helical" evidence="10">
    <location>
        <begin position="358"/>
        <end position="378"/>
    </location>
</feature>
<dbReference type="PANTHER" id="PTHR43298:SF2">
    <property type="entry name" value="FMN_FAD EXPORTER YEEO-RELATED"/>
    <property type="match status" value="1"/>
</dbReference>
<evidence type="ECO:0000313" key="12">
    <source>
        <dbReference type="Proteomes" id="UP000193963"/>
    </source>
</evidence>
<feature type="transmembrane region" description="Helical" evidence="10">
    <location>
        <begin position="272"/>
        <end position="293"/>
    </location>
</feature>
<dbReference type="PIRSF" id="PIRSF006603">
    <property type="entry name" value="DinF"/>
    <property type="match status" value="1"/>
</dbReference>
<feature type="transmembrane region" description="Helical" evidence="10">
    <location>
        <begin position="413"/>
        <end position="431"/>
    </location>
</feature>
<keyword evidence="5 10" id="KW-0812">Transmembrane</keyword>
<gene>
    <name evidence="11" type="primary">mdtK</name>
    <name evidence="11" type="ORF">PSM7751_01681</name>
</gene>
<comment type="subcellular location">
    <subcellularLocation>
        <location evidence="1">Cell inner membrane</location>
        <topology evidence="1">Multi-pass membrane protein</topology>
    </subcellularLocation>
</comment>
<feature type="transmembrane region" description="Helical" evidence="10">
    <location>
        <begin position="187"/>
        <end position="210"/>
    </location>
</feature>
<proteinExistence type="predicted"/>
<evidence type="ECO:0000256" key="1">
    <source>
        <dbReference type="ARBA" id="ARBA00004429"/>
    </source>
</evidence>
<keyword evidence="8 10" id="KW-0472">Membrane</keyword>
<dbReference type="Pfam" id="PF01554">
    <property type="entry name" value="MatE"/>
    <property type="match status" value="2"/>
</dbReference>
<dbReference type="InterPro" id="IPR050222">
    <property type="entry name" value="MATE_MdtK"/>
</dbReference>
<evidence type="ECO:0000256" key="6">
    <source>
        <dbReference type="ARBA" id="ARBA00022989"/>
    </source>
</evidence>
<evidence type="ECO:0000256" key="5">
    <source>
        <dbReference type="ARBA" id="ARBA00022692"/>
    </source>
</evidence>
<dbReference type="NCBIfam" id="TIGR00797">
    <property type="entry name" value="matE"/>
    <property type="match status" value="1"/>
</dbReference>
<keyword evidence="12" id="KW-1185">Reference proteome</keyword>
<dbReference type="Proteomes" id="UP000193963">
    <property type="component" value="Unassembled WGS sequence"/>
</dbReference>
<dbReference type="GO" id="GO:0005886">
    <property type="term" value="C:plasma membrane"/>
    <property type="evidence" value="ECO:0007669"/>
    <property type="project" value="UniProtKB-SubCell"/>
</dbReference>
<protein>
    <recommendedName>
        <fullName evidence="9">Multidrug-efflux transporter</fullName>
    </recommendedName>
</protein>
<sequence length="454" mass="47978">MTYGRHLRAILILGLPLAGSQLAQMSLSLVDAAMLGWYDPTTLAAETLSMALFTVLFLAGSGFAAALAPLVAAAEGKGDTTQARRLTRMTLWLSALAGVVILPILLSAEAIFLALGQTPALSALAGEYLDILAWGIFPALGAMVLKSYLAALERTNVVLGVMLVAVVVNAIANYALIFGAWGFPEMGIRGAALSSLLMHIFTLVFLVIYIQRTLPEQSLFQRLWKGDSESLGQVFRLGWPIGLTLVAEVGLFSASSVLMGWLGELPLVAHGIAIQITSMIFMVHLGLSQAVTIRAGRAQGQGDMVSFRRGAHMALVLALAIVGLSLLAFLTIPDAMIAVFLSPDDPAREEILAVGRGLLYAAAVFQLADAMQVLALGLLRGLQDTRRPMIFAAISYWVVGVPAAWVLGFPLGFGGVGIWLGLAAGLSLAAVTMMTRLWRTVVPQADAEVAARAA</sequence>
<reference evidence="11 12" key="1">
    <citation type="submission" date="2017-03" db="EMBL/GenBank/DDBJ databases">
        <authorList>
            <person name="Afonso C.L."/>
            <person name="Miller P.J."/>
            <person name="Scott M.A."/>
            <person name="Spackman E."/>
            <person name="Goraichik I."/>
            <person name="Dimitrov K.M."/>
            <person name="Suarez D.L."/>
            <person name="Swayne D.E."/>
        </authorList>
    </citation>
    <scope>NUCLEOTIDE SEQUENCE [LARGE SCALE GENOMIC DNA]</scope>
    <source>
        <strain evidence="11 12">CECT 7751</strain>
    </source>
</reference>
<dbReference type="CDD" id="cd13131">
    <property type="entry name" value="MATE_NorM_like"/>
    <property type="match status" value="1"/>
</dbReference>
<name>A0A1X6Z291_9RHOB</name>
<feature type="transmembrane region" description="Helical" evidence="10">
    <location>
        <begin position="231"/>
        <end position="252"/>
    </location>
</feature>
<evidence type="ECO:0000256" key="2">
    <source>
        <dbReference type="ARBA" id="ARBA00022448"/>
    </source>
</evidence>
<dbReference type="PANTHER" id="PTHR43298">
    <property type="entry name" value="MULTIDRUG RESISTANCE PROTEIN NORM-RELATED"/>
    <property type="match status" value="1"/>
</dbReference>
<dbReference type="EMBL" id="FWFN01000003">
    <property type="protein sequence ID" value="SLN37842.1"/>
    <property type="molecule type" value="Genomic_DNA"/>
</dbReference>
<keyword evidence="7" id="KW-0406">Ion transport</keyword>
<evidence type="ECO:0000256" key="9">
    <source>
        <dbReference type="ARBA" id="ARBA00031636"/>
    </source>
</evidence>
<dbReference type="InterPro" id="IPR002528">
    <property type="entry name" value="MATE_fam"/>
</dbReference>
<keyword evidence="2" id="KW-0813">Transport</keyword>
<evidence type="ECO:0000313" key="11">
    <source>
        <dbReference type="EMBL" id="SLN37842.1"/>
    </source>
</evidence>